<accession>A0ABT1P6H5</accession>
<dbReference type="PANTHER" id="PTHR33280:SF1">
    <property type="entry name" value="LARGE RIBOSOMAL SUBUNIT PROTEIN BL31C"/>
    <property type="match status" value="1"/>
</dbReference>
<comment type="similarity">
    <text evidence="3">Belongs to the bacterial ribosomal protein bL31 family. Type B subfamily.</text>
</comment>
<evidence type="ECO:0000256" key="4">
    <source>
        <dbReference type="SAM" id="MobiDB-lite"/>
    </source>
</evidence>
<reference evidence="5 6" key="1">
    <citation type="submission" date="2022-06" db="EMBL/GenBank/DDBJ databases">
        <title>Draft genome sequence of type strain Streptomyces rubrisoli DSM 42083.</title>
        <authorList>
            <person name="Duangmal K."/>
            <person name="Klaysubun C."/>
        </authorList>
    </citation>
    <scope>NUCLEOTIDE SEQUENCE [LARGE SCALE GENOMIC DNA]</scope>
    <source>
        <strain evidence="5 6">DSM 42083</strain>
    </source>
</reference>
<comment type="caution">
    <text evidence="5">The sequence shown here is derived from an EMBL/GenBank/DDBJ whole genome shotgun (WGS) entry which is preliminary data.</text>
</comment>
<name>A0ABT1P6H5_9ACTN</name>
<dbReference type="HAMAP" id="MF_00502">
    <property type="entry name" value="Ribosomal_bL31_2"/>
    <property type="match status" value="1"/>
</dbReference>
<keyword evidence="2 3" id="KW-0687">Ribonucleoprotein</keyword>
<dbReference type="NCBIfam" id="TIGR00105">
    <property type="entry name" value="L31"/>
    <property type="match status" value="1"/>
</dbReference>
<sequence length="108" mass="12300">MKSGIHPEYRHVVFRDRCADFAFLTRSTMTSERTIEWEDGNTYPVIDVELSSASHPFYTGTQRVLDTAGRAELFERRYGREHDEPARASVAGGHGRWSARGCPPRGDR</sequence>
<dbReference type="PANTHER" id="PTHR33280">
    <property type="entry name" value="50S RIBOSOMAL PROTEIN L31, CHLOROPLASTIC"/>
    <property type="match status" value="1"/>
</dbReference>
<dbReference type="PRINTS" id="PR01249">
    <property type="entry name" value="RIBOSOMALL31"/>
</dbReference>
<dbReference type="NCBIfam" id="NF002462">
    <property type="entry name" value="PRK01678.1"/>
    <property type="match status" value="1"/>
</dbReference>
<dbReference type="SUPFAM" id="SSF143800">
    <property type="entry name" value="L28p-like"/>
    <property type="match status" value="1"/>
</dbReference>
<evidence type="ECO:0000256" key="1">
    <source>
        <dbReference type="ARBA" id="ARBA00022980"/>
    </source>
</evidence>
<organism evidence="5 6">
    <name type="scientific">Streptantibioticus rubrisoli</name>
    <dbReference type="NCBI Taxonomy" id="1387313"/>
    <lineage>
        <taxon>Bacteria</taxon>
        <taxon>Bacillati</taxon>
        <taxon>Actinomycetota</taxon>
        <taxon>Actinomycetes</taxon>
        <taxon>Kitasatosporales</taxon>
        <taxon>Streptomycetaceae</taxon>
        <taxon>Streptantibioticus</taxon>
    </lineage>
</organism>
<feature type="region of interest" description="Disordered" evidence="4">
    <location>
        <begin position="79"/>
        <end position="108"/>
    </location>
</feature>
<proteinExistence type="inferred from homology"/>
<dbReference type="InterPro" id="IPR002150">
    <property type="entry name" value="Ribosomal_bL31"/>
</dbReference>
<comment type="subunit">
    <text evidence="3">Part of the 50S ribosomal subunit.</text>
</comment>
<dbReference type="Proteomes" id="UP001206206">
    <property type="component" value="Unassembled WGS sequence"/>
</dbReference>
<dbReference type="GO" id="GO:0005840">
    <property type="term" value="C:ribosome"/>
    <property type="evidence" value="ECO:0007669"/>
    <property type="project" value="UniProtKB-KW"/>
</dbReference>
<dbReference type="Gene3D" id="4.10.830.30">
    <property type="entry name" value="Ribosomal protein L31"/>
    <property type="match status" value="1"/>
</dbReference>
<dbReference type="EMBL" id="JANFNH010000001">
    <property type="protein sequence ID" value="MCQ4040969.1"/>
    <property type="molecule type" value="Genomic_DNA"/>
</dbReference>
<evidence type="ECO:0000256" key="3">
    <source>
        <dbReference type="HAMAP-Rule" id="MF_00502"/>
    </source>
</evidence>
<dbReference type="InterPro" id="IPR042105">
    <property type="entry name" value="Ribosomal_bL31_sf"/>
</dbReference>
<evidence type="ECO:0000256" key="2">
    <source>
        <dbReference type="ARBA" id="ARBA00023274"/>
    </source>
</evidence>
<gene>
    <name evidence="3" type="primary">rpmE2</name>
    <name evidence="5" type="ORF">NON19_02725</name>
</gene>
<keyword evidence="1 3" id="KW-0689">Ribosomal protein</keyword>
<evidence type="ECO:0000313" key="5">
    <source>
        <dbReference type="EMBL" id="MCQ4040969.1"/>
    </source>
</evidence>
<protein>
    <recommendedName>
        <fullName evidence="3">Large ribosomal subunit protein bL31B</fullName>
    </recommendedName>
</protein>
<evidence type="ECO:0000313" key="6">
    <source>
        <dbReference type="Proteomes" id="UP001206206"/>
    </source>
</evidence>
<dbReference type="InterPro" id="IPR027493">
    <property type="entry name" value="Ribosomal_bL31_B"/>
</dbReference>
<dbReference type="Pfam" id="PF01197">
    <property type="entry name" value="Ribosomal_L31"/>
    <property type="match status" value="1"/>
</dbReference>
<keyword evidence="6" id="KW-1185">Reference proteome</keyword>
<dbReference type="InterPro" id="IPR034704">
    <property type="entry name" value="Ribosomal_bL28/bL31-like_sf"/>
</dbReference>